<dbReference type="EMBL" id="MFSS01000020">
    <property type="protein sequence ID" value="OGI44559.1"/>
    <property type="molecule type" value="Genomic_DNA"/>
</dbReference>
<dbReference type="Gene3D" id="3.40.50.2300">
    <property type="match status" value="1"/>
</dbReference>
<dbReference type="InterPro" id="IPR001789">
    <property type="entry name" value="Sig_transdc_resp-reg_receiver"/>
</dbReference>
<evidence type="ECO:0000256" key="2">
    <source>
        <dbReference type="PROSITE-ProRule" id="PRU00169"/>
    </source>
</evidence>
<reference evidence="4 5" key="1">
    <citation type="journal article" date="2016" name="Nat. Commun.">
        <title>Thousands of microbial genomes shed light on interconnected biogeochemical processes in an aquifer system.</title>
        <authorList>
            <person name="Anantharaman K."/>
            <person name="Brown C.T."/>
            <person name="Hug L.A."/>
            <person name="Sharon I."/>
            <person name="Castelle C.J."/>
            <person name="Probst A.J."/>
            <person name="Thomas B.C."/>
            <person name="Singh A."/>
            <person name="Wilkins M.J."/>
            <person name="Karaoz U."/>
            <person name="Brodie E.L."/>
            <person name="Williams K.H."/>
            <person name="Hubbard S.S."/>
            <person name="Banfield J.F."/>
        </authorList>
    </citation>
    <scope>NUCLEOTIDE SEQUENCE [LARGE SCALE GENOMIC DNA]</scope>
</reference>
<proteinExistence type="predicted"/>
<protein>
    <recommendedName>
        <fullName evidence="3">Response regulatory domain-containing protein</fullName>
    </recommendedName>
</protein>
<dbReference type="Proteomes" id="UP000177925">
    <property type="component" value="Unassembled WGS sequence"/>
</dbReference>
<dbReference type="PANTHER" id="PTHR44591:SF20">
    <property type="entry name" value="PROTEIN PILH"/>
    <property type="match status" value="1"/>
</dbReference>
<dbReference type="InterPro" id="IPR050595">
    <property type="entry name" value="Bact_response_regulator"/>
</dbReference>
<dbReference type="Pfam" id="PF00072">
    <property type="entry name" value="Response_reg"/>
    <property type="match status" value="1"/>
</dbReference>
<feature type="domain" description="Response regulatory" evidence="3">
    <location>
        <begin position="31"/>
        <end position="147"/>
    </location>
</feature>
<gene>
    <name evidence="4" type="ORF">A2150_05890</name>
</gene>
<evidence type="ECO:0000259" key="3">
    <source>
        <dbReference type="PROSITE" id="PS50110"/>
    </source>
</evidence>
<dbReference type="InterPro" id="IPR011006">
    <property type="entry name" value="CheY-like_superfamily"/>
</dbReference>
<dbReference type="SMART" id="SM00448">
    <property type="entry name" value="REC"/>
    <property type="match status" value="1"/>
</dbReference>
<dbReference type="AlphaFoldDB" id="A0A1F6THJ4"/>
<dbReference type="PANTHER" id="PTHR44591">
    <property type="entry name" value="STRESS RESPONSE REGULATOR PROTEIN 1"/>
    <property type="match status" value="1"/>
</dbReference>
<evidence type="ECO:0000313" key="4">
    <source>
        <dbReference type="EMBL" id="OGI44559.1"/>
    </source>
</evidence>
<dbReference type="PROSITE" id="PS50110">
    <property type="entry name" value="RESPONSE_REGULATORY"/>
    <property type="match status" value="1"/>
</dbReference>
<keyword evidence="1 2" id="KW-0597">Phosphoprotein</keyword>
<comment type="caution">
    <text evidence="4">The sequence shown here is derived from an EMBL/GenBank/DDBJ whole genome shotgun (WGS) entry which is preliminary data.</text>
</comment>
<dbReference type="GO" id="GO:0000160">
    <property type="term" value="P:phosphorelay signal transduction system"/>
    <property type="evidence" value="ECO:0007669"/>
    <property type="project" value="InterPro"/>
</dbReference>
<organism evidence="4 5">
    <name type="scientific">Candidatus Muproteobacteria bacterium RBG_16_64_11</name>
    <dbReference type="NCBI Taxonomy" id="1817758"/>
    <lineage>
        <taxon>Bacteria</taxon>
        <taxon>Pseudomonadati</taxon>
        <taxon>Pseudomonadota</taxon>
        <taxon>Candidatus Muproteobacteria</taxon>
    </lineage>
</organism>
<dbReference type="SUPFAM" id="SSF52172">
    <property type="entry name" value="CheY-like"/>
    <property type="match status" value="1"/>
</dbReference>
<accession>A0A1F6THJ4</accession>
<dbReference type="STRING" id="1817758.A2150_05890"/>
<feature type="modified residue" description="4-aspartylphosphate" evidence="2">
    <location>
        <position position="80"/>
    </location>
</feature>
<evidence type="ECO:0000313" key="5">
    <source>
        <dbReference type="Proteomes" id="UP000177925"/>
    </source>
</evidence>
<evidence type="ECO:0000256" key="1">
    <source>
        <dbReference type="ARBA" id="ARBA00022553"/>
    </source>
</evidence>
<name>A0A1F6THJ4_9PROT</name>
<sequence length="171" mass="18836">MDKLALKDVFVRMLKHKEDEPSLAPAGADAAVLIVDDSRTIVRALSLMLEREGYLTLTAADGLQAVTLAKFHKPDLILMDIVMPRMNGFEATRILTSDPETKKIPIIMVSGTDQPSDHIWSMRLGAKGFLSKPVSREALLARVRVVLALARRAENRTPPEDSSISVTAVKY</sequence>